<protein>
    <submittedName>
        <fullName evidence="1">Uncharacterized protein</fullName>
    </submittedName>
</protein>
<comment type="caution">
    <text evidence="1">The sequence shown here is derived from an EMBL/GenBank/DDBJ whole genome shotgun (WGS) entry which is preliminary data.</text>
</comment>
<evidence type="ECO:0000313" key="2">
    <source>
        <dbReference type="Proteomes" id="UP001143910"/>
    </source>
</evidence>
<gene>
    <name evidence="1" type="ORF">NQ176_g5089</name>
</gene>
<name>A0ACC1NBH6_9HYPO</name>
<dbReference type="EMBL" id="JANJQO010000610">
    <property type="protein sequence ID" value="KAJ2976201.1"/>
    <property type="molecule type" value="Genomic_DNA"/>
</dbReference>
<evidence type="ECO:0000313" key="1">
    <source>
        <dbReference type="EMBL" id="KAJ2976201.1"/>
    </source>
</evidence>
<dbReference type="Proteomes" id="UP001143910">
    <property type="component" value="Unassembled WGS sequence"/>
</dbReference>
<keyword evidence="2" id="KW-1185">Reference proteome</keyword>
<sequence length="506" mass="54331">MLSGLLKLNPSSQTLLVYSALFSLSQASIIADLHYNYFAPAPAPQDGPPFSAHAVRNRKYLPIEIGAIVGAYAVSLVFVAIGLLSLAKKRREHLLAEDQDEAEAYAAAFEQIHSPLFATNTNSFPLAGKFAEGQVPNFSYKSPTRSVFNGTPYIHPPISPAITTVPGVDPLVDQSVVAADREMAQNQLEDMYKHVMEHEEAKEKGIILESPVIGPPTASGRGSTLSKKSKPTSLNLNAGHEERSKSRASSFFSGLRSPRRSKPKGINISSPIMTPQTATFPRLSDQEMNAIPPRQYAPAAPPPIPTDQNPFIGQARSSGVTLPLTPDRSPESTMSIDGRLTTQLAQISTAKDVSQTPTEVDPESAVSEHSQAPLLGLPSSPKPGATFGTLPLSPRPGARFQRVNAPTAVRTGGALPLRAYEPSLSSPSAAVHTTKQTVFERRGPLSPGGGQTPYTAGAVPYSPYQPYTPCVPMTPSLVTKEDRKRMKKMVPKTPTVEMVRSADDIW</sequence>
<organism evidence="1 2">
    <name type="scientific">Zarea fungicola</name>
    <dbReference type="NCBI Taxonomy" id="93591"/>
    <lineage>
        <taxon>Eukaryota</taxon>
        <taxon>Fungi</taxon>
        <taxon>Dikarya</taxon>
        <taxon>Ascomycota</taxon>
        <taxon>Pezizomycotina</taxon>
        <taxon>Sordariomycetes</taxon>
        <taxon>Hypocreomycetidae</taxon>
        <taxon>Hypocreales</taxon>
        <taxon>Cordycipitaceae</taxon>
        <taxon>Zarea</taxon>
    </lineage>
</organism>
<reference evidence="1" key="1">
    <citation type="submission" date="2022-08" db="EMBL/GenBank/DDBJ databases">
        <title>Genome Sequence of Lecanicillium fungicola.</title>
        <authorList>
            <person name="Buettner E."/>
        </authorList>
    </citation>
    <scope>NUCLEOTIDE SEQUENCE</scope>
    <source>
        <strain evidence="1">Babe33</strain>
    </source>
</reference>
<accession>A0ACC1NBH6</accession>
<proteinExistence type="predicted"/>